<dbReference type="AlphaFoldDB" id="A0A8J7TNT6"/>
<dbReference type="InterPro" id="IPR005399">
    <property type="entry name" value="K_chnl_volt-dep_bsu_KCNAB-rel"/>
</dbReference>
<dbReference type="FunFam" id="3.20.20.100:FF:000004">
    <property type="entry name" value="Oxidoreductase, aldo/keto reductase"/>
    <property type="match status" value="1"/>
</dbReference>
<reference evidence="5" key="1">
    <citation type="submission" date="2021-02" db="EMBL/GenBank/DDBJ databases">
        <title>Genome-Resolved Metagenomics of a Microbial Community Performing Photosynthetic Biological Nutrient Removal.</title>
        <authorList>
            <person name="Mcdaniel E.A."/>
        </authorList>
    </citation>
    <scope>NUCLEOTIDE SEQUENCE</scope>
    <source>
        <strain evidence="5">UWPOB_OBS1</strain>
    </source>
</reference>
<feature type="domain" description="NADP-dependent oxidoreductase" evidence="4">
    <location>
        <begin position="18"/>
        <end position="319"/>
    </location>
</feature>
<dbReference type="EMBL" id="JAFLCK010000018">
    <property type="protein sequence ID" value="MBN8661318.1"/>
    <property type="molecule type" value="Genomic_DNA"/>
</dbReference>
<evidence type="ECO:0000256" key="3">
    <source>
        <dbReference type="ARBA" id="ARBA00023002"/>
    </source>
</evidence>
<sequence>MEYRIFGKCGLKVPVLSFGAGTFGGGTEFFKAWGATDVNEATMLIDTCMEAGVNFFDTANIYSLGMAEEILGEALKGRRDKALISTKATFSMSDEPNDVGSSRHNLIRACEASLRRLKTDYIDVYFMHGFDALTPIEEVLSTLDSLVKSGKVRYIGCSNFSGWHLMKSMAISKEYGLSPYVSHQAYYSLIGREYEWELMPLAKDQNIGTMVWSPLGWGRLTGKLGRGKTLPEVSRLHKTADKGPQVEEDYLFKVTDALEIVAGETGKTVPQIALNWLTQRPTISNVVIGARNAEQLKQNLGSVGWNISPEHMELLNKASEVPPIYPYWHQRQFQNRNPLPV</sequence>
<evidence type="ECO:0000313" key="5">
    <source>
        <dbReference type="EMBL" id="MBN8661318.1"/>
    </source>
</evidence>
<organism evidence="5 6">
    <name type="scientific">Candidatus Obscuribacter phosphatis</name>
    <dbReference type="NCBI Taxonomy" id="1906157"/>
    <lineage>
        <taxon>Bacteria</taxon>
        <taxon>Bacillati</taxon>
        <taxon>Candidatus Melainabacteria</taxon>
        <taxon>Candidatus Obscuribacterales</taxon>
        <taxon>Candidatus Obscuribacteraceae</taxon>
        <taxon>Candidatus Obscuribacter</taxon>
    </lineage>
</organism>
<dbReference type="InterPro" id="IPR036812">
    <property type="entry name" value="NAD(P)_OxRdtase_dom_sf"/>
</dbReference>
<name>A0A8J7TNT6_9BACT</name>
<keyword evidence="2" id="KW-0521">NADP</keyword>
<dbReference type="Proteomes" id="UP000664277">
    <property type="component" value="Unassembled WGS sequence"/>
</dbReference>
<dbReference type="GO" id="GO:0016491">
    <property type="term" value="F:oxidoreductase activity"/>
    <property type="evidence" value="ECO:0007669"/>
    <property type="project" value="UniProtKB-KW"/>
</dbReference>
<evidence type="ECO:0000259" key="4">
    <source>
        <dbReference type="Pfam" id="PF00248"/>
    </source>
</evidence>
<comment type="caution">
    <text evidence="5">The sequence shown here is derived from an EMBL/GenBank/DDBJ whole genome shotgun (WGS) entry which is preliminary data.</text>
</comment>
<dbReference type="PRINTS" id="PR01577">
    <property type="entry name" value="KCNABCHANNEL"/>
</dbReference>
<gene>
    <name evidence="5" type="ORF">J0M35_13200</name>
</gene>
<dbReference type="Pfam" id="PF00248">
    <property type="entry name" value="Aldo_ket_red"/>
    <property type="match status" value="1"/>
</dbReference>
<evidence type="ECO:0000313" key="6">
    <source>
        <dbReference type="Proteomes" id="UP000664277"/>
    </source>
</evidence>
<keyword evidence="3" id="KW-0560">Oxidoreductase</keyword>
<protein>
    <submittedName>
        <fullName evidence="5">Aldo/keto reductase</fullName>
    </submittedName>
</protein>
<evidence type="ECO:0000256" key="2">
    <source>
        <dbReference type="ARBA" id="ARBA00022857"/>
    </source>
</evidence>
<dbReference type="Gene3D" id="3.20.20.100">
    <property type="entry name" value="NADP-dependent oxidoreductase domain"/>
    <property type="match status" value="1"/>
</dbReference>
<proteinExistence type="inferred from homology"/>
<dbReference type="PANTHER" id="PTHR43364">
    <property type="entry name" value="NADH-SPECIFIC METHYLGLYOXAL REDUCTASE-RELATED"/>
    <property type="match status" value="1"/>
</dbReference>
<dbReference type="CDD" id="cd19091">
    <property type="entry name" value="AKR_PsAKR"/>
    <property type="match status" value="1"/>
</dbReference>
<accession>A0A8J7TNT6</accession>
<dbReference type="InterPro" id="IPR023210">
    <property type="entry name" value="NADP_OxRdtase_dom"/>
</dbReference>
<comment type="similarity">
    <text evidence="1">Belongs to the shaker potassium channel beta subunit family.</text>
</comment>
<dbReference type="SUPFAM" id="SSF51430">
    <property type="entry name" value="NAD(P)-linked oxidoreductase"/>
    <property type="match status" value="1"/>
</dbReference>
<dbReference type="PANTHER" id="PTHR43364:SF18">
    <property type="entry name" value="OXIDOREDUCTASE"/>
    <property type="match status" value="1"/>
</dbReference>
<dbReference type="InterPro" id="IPR050523">
    <property type="entry name" value="AKR_Detox_Biosynth"/>
</dbReference>
<dbReference type="GO" id="GO:0005829">
    <property type="term" value="C:cytosol"/>
    <property type="evidence" value="ECO:0007669"/>
    <property type="project" value="TreeGrafter"/>
</dbReference>
<evidence type="ECO:0000256" key="1">
    <source>
        <dbReference type="ARBA" id="ARBA00006515"/>
    </source>
</evidence>